<gene>
    <name evidence="1" type="ORF">CLV99_4366</name>
</gene>
<sequence length="77" mass="8791">MNKSNQTERHLSNTFKVNYILLLLFILSGCSKDDNPDKELSRAIKEVVGTYKGELNSKELPKEKYANAIVFVEKVDD</sequence>
<reference evidence="1 2" key="1">
    <citation type="submission" date="2019-03" db="EMBL/GenBank/DDBJ databases">
        <title>Genomic Encyclopedia of Archaeal and Bacterial Type Strains, Phase II (KMG-II): from individual species to whole genera.</title>
        <authorList>
            <person name="Goeker M."/>
        </authorList>
    </citation>
    <scope>NUCLEOTIDE SEQUENCE [LARGE SCALE GENOMIC DNA]</scope>
    <source>
        <strain evidence="1 2">DSM 28353</strain>
    </source>
</reference>
<organism evidence="1 2">
    <name type="scientific">Sphingobacterium yanglingense</name>
    <dbReference type="NCBI Taxonomy" id="1437280"/>
    <lineage>
        <taxon>Bacteria</taxon>
        <taxon>Pseudomonadati</taxon>
        <taxon>Bacteroidota</taxon>
        <taxon>Sphingobacteriia</taxon>
        <taxon>Sphingobacteriales</taxon>
        <taxon>Sphingobacteriaceae</taxon>
        <taxon>Sphingobacterium</taxon>
    </lineage>
</organism>
<accession>A0A4R6W594</accession>
<dbReference type="AlphaFoldDB" id="A0A4R6W594"/>
<dbReference type="RefSeq" id="WP_133586493.1">
    <property type="nucleotide sequence ID" value="NZ_SNYV01000018.1"/>
</dbReference>
<evidence type="ECO:0000313" key="2">
    <source>
        <dbReference type="Proteomes" id="UP000295292"/>
    </source>
</evidence>
<dbReference type="EMBL" id="SNYV01000018">
    <property type="protein sequence ID" value="TDQ73928.1"/>
    <property type="molecule type" value="Genomic_DNA"/>
</dbReference>
<evidence type="ECO:0000313" key="1">
    <source>
        <dbReference type="EMBL" id="TDQ73928.1"/>
    </source>
</evidence>
<keyword evidence="2" id="KW-1185">Reference proteome</keyword>
<name>A0A4R6W594_9SPHI</name>
<dbReference type="OrthoDB" id="1144836at2"/>
<protein>
    <submittedName>
        <fullName evidence="1">Uncharacterized protein</fullName>
    </submittedName>
</protein>
<proteinExistence type="predicted"/>
<comment type="caution">
    <text evidence="1">The sequence shown here is derived from an EMBL/GenBank/DDBJ whole genome shotgun (WGS) entry which is preliminary data.</text>
</comment>
<dbReference type="PROSITE" id="PS51257">
    <property type="entry name" value="PROKAR_LIPOPROTEIN"/>
    <property type="match status" value="1"/>
</dbReference>
<dbReference type="Proteomes" id="UP000295292">
    <property type="component" value="Unassembled WGS sequence"/>
</dbReference>